<name>A0A8C6HJH2_MUSSI</name>
<reference evidence="3" key="2">
    <citation type="submission" date="2025-09" db="UniProtKB">
        <authorList>
            <consortium name="Ensembl"/>
        </authorList>
    </citation>
    <scope>IDENTIFICATION</scope>
</reference>
<evidence type="ECO:0000256" key="1">
    <source>
        <dbReference type="SAM" id="MobiDB-lite"/>
    </source>
</evidence>
<evidence type="ECO:0000313" key="3">
    <source>
        <dbReference type="Ensembl" id="ENSMSIP00000021709.1"/>
    </source>
</evidence>
<keyword evidence="4" id="KW-1185">Reference proteome</keyword>
<sequence>MVQDTLLRVTVTCNNVSAGLSAQLGQEPLLFCSLHDAQACVRTFHETPLQLLEKIKNFFNETKNLLEKDWNIFTKNCNNSFAKCSSRGHVEQHEGSSDPQIPESVFHLLVPGIILVLLAVGGLLFYKWKWRSHRDPQTLDSSVGRPEDSSLTQDEDRQVELPV</sequence>
<evidence type="ECO:0000256" key="2">
    <source>
        <dbReference type="SAM" id="Phobius"/>
    </source>
</evidence>
<keyword evidence="2" id="KW-0472">Membrane</keyword>
<dbReference type="AlphaFoldDB" id="A0A8C6HJH2"/>
<evidence type="ECO:0000313" key="4">
    <source>
        <dbReference type="Proteomes" id="UP000694415"/>
    </source>
</evidence>
<dbReference type="GO" id="GO:0008083">
    <property type="term" value="F:growth factor activity"/>
    <property type="evidence" value="ECO:0007669"/>
    <property type="project" value="InterPro"/>
</dbReference>
<reference evidence="3" key="1">
    <citation type="submission" date="2025-08" db="UniProtKB">
        <authorList>
            <consortium name="Ensembl"/>
        </authorList>
    </citation>
    <scope>IDENTIFICATION</scope>
</reference>
<organism evidence="3 4">
    <name type="scientific">Mus spicilegus</name>
    <name type="common">Mound-building mouse</name>
    <dbReference type="NCBI Taxonomy" id="10103"/>
    <lineage>
        <taxon>Eukaryota</taxon>
        <taxon>Metazoa</taxon>
        <taxon>Chordata</taxon>
        <taxon>Craniata</taxon>
        <taxon>Vertebrata</taxon>
        <taxon>Euteleostomi</taxon>
        <taxon>Mammalia</taxon>
        <taxon>Eutheria</taxon>
        <taxon>Euarchontoglires</taxon>
        <taxon>Glires</taxon>
        <taxon>Rodentia</taxon>
        <taxon>Myomorpha</taxon>
        <taxon>Muroidea</taxon>
        <taxon>Muridae</taxon>
        <taxon>Murinae</taxon>
        <taxon>Mus</taxon>
        <taxon>Mus</taxon>
    </lineage>
</organism>
<dbReference type="GO" id="GO:0045651">
    <property type="term" value="P:positive regulation of macrophage differentiation"/>
    <property type="evidence" value="ECO:0007669"/>
    <property type="project" value="TreeGrafter"/>
</dbReference>
<dbReference type="GO" id="GO:0005615">
    <property type="term" value="C:extracellular space"/>
    <property type="evidence" value="ECO:0007669"/>
    <property type="project" value="TreeGrafter"/>
</dbReference>
<dbReference type="InterPro" id="IPR009079">
    <property type="entry name" value="4_helix_cytokine-like_core"/>
</dbReference>
<dbReference type="GO" id="GO:0005125">
    <property type="term" value="F:cytokine activity"/>
    <property type="evidence" value="ECO:0007669"/>
    <property type="project" value="InterPro"/>
</dbReference>
<dbReference type="Proteomes" id="UP000694415">
    <property type="component" value="Unplaced"/>
</dbReference>
<keyword evidence="2" id="KW-0812">Transmembrane</keyword>
<feature type="region of interest" description="Disordered" evidence="1">
    <location>
        <begin position="136"/>
        <end position="163"/>
    </location>
</feature>
<dbReference type="SUPFAM" id="SSF47266">
    <property type="entry name" value="4-helical cytokines"/>
    <property type="match status" value="1"/>
</dbReference>
<dbReference type="Pfam" id="PF05337">
    <property type="entry name" value="CSF-1"/>
    <property type="match status" value="1"/>
</dbReference>
<feature type="transmembrane region" description="Helical" evidence="2">
    <location>
        <begin position="105"/>
        <end position="126"/>
    </location>
</feature>
<dbReference type="InterPro" id="IPR008001">
    <property type="entry name" value="MCSF-1"/>
</dbReference>
<dbReference type="GO" id="GO:0030316">
    <property type="term" value="P:osteoclast differentiation"/>
    <property type="evidence" value="ECO:0007669"/>
    <property type="project" value="TreeGrafter"/>
</dbReference>
<feature type="compositionally biased region" description="Basic and acidic residues" evidence="1">
    <location>
        <begin position="154"/>
        <end position="163"/>
    </location>
</feature>
<keyword evidence="2" id="KW-1133">Transmembrane helix</keyword>
<dbReference type="GeneTree" id="ENSGT00390000015805"/>
<dbReference type="PANTHER" id="PTHR10058:SF0">
    <property type="entry name" value="MACROPHAGE COLONY-STIMULATING FACTOR 1"/>
    <property type="match status" value="1"/>
</dbReference>
<accession>A0A8C6HJH2</accession>
<dbReference type="GO" id="GO:0016020">
    <property type="term" value="C:membrane"/>
    <property type="evidence" value="ECO:0007669"/>
    <property type="project" value="InterPro"/>
</dbReference>
<proteinExistence type="predicted"/>
<dbReference type="PANTHER" id="PTHR10058">
    <property type="entry name" value="MACROPHAGE COLONY STIMULATING FACTOR"/>
    <property type="match status" value="1"/>
</dbReference>
<protein>
    <submittedName>
        <fullName evidence="3">Colony stimulating factor 1 (macrophage)</fullName>
    </submittedName>
</protein>
<dbReference type="Ensembl" id="ENSMSIT00000027360.1">
    <property type="protein sequence ID" value="ENSMSIP00000021709.1"/>
    <property type="gene ID" value="ENSMSIG00000018340.1"/>
</dbReference>
<dbReference type="Gene3D" id="1.20.1250.10">
    <property type="match status" value="1"/>
</dbReference>